<evidence type="ECO:0000313" key="8">
    <source>
        <dbReference type="Proteomes" id="UP001500864"/>
    </source>
</evidence>
<reference evidence="8" key="1">
    <citation type="journal article" date="2019" name="Int. J. Syst. Evol. Microbiol.">
        <title>The Global Catalogue of Microorganisms (GCM) 10K type strain sequencing project: providing services to taxonomists for standard genome sequencing and annotation.</title>
        <authorList>
            <consortium name="The Broad Institute Genomics Platform"/>
            <consortium name="The Broad Institute Genome Sequencing Center for Infectious Disease"/>
            <person name="Wu L."/>
            <person name="Ma J."/>
        </authorList>
    </citation>
    <scope>NUCLEOTIDE SEQUENCE [LARGE SCALE GENOMIC DNA]</scope>
    <source>
        <strain evidence="8">JCM 17712</strain>
    </source>
</reference>
<gene>
    <name evidence="7" type="ORF">GCM10023261_10040</name>
</gene>
<feature type="domain" description="HemY N-terminal" evidence="6">
    <location>
        <begin position="29"/>
        <end position="130"/>
    </location>
</feature>
<dbReference type="InterPro" id="IPR016982">
    <property type="entry name" value="Mms48"/>
</dbReference>
<name>A0ABP9N3E8_9HYPH</name>
<comment type="subcellular location">
    <subcellularLocation>
        <location evidence="1">Membrane</location>
    </subcellularLocation>
</comment>
<feature type="transmembrane region" description="Helical" evidence="5">
    <location>
        <begin position="6"/>
        <end position="29"/>
    </location>
</feature>
<dbReference type="Proteomes" id="UP001500864">
    <property type="component" value="Unassembled WGS sequence"/>
</dbReference>
<comment type="caution">
    <text evidence="7">The sequence shown here is derived from an EMBL/GenBank/DDBJ whole genome shotgun (WGS) entry which is preliminary data.</text>
</comment>
<dbReference type="Gene3D" id="1.25.40.10">
    <property type="entry name" value="Tetratricopeptide repeat domain"/>
    <property type="match status" value="1"/>
</dbReference>
<keyword evidence="3 5" id="KW-1133">Transmembrane helix</keyword>
<dbReference type="RefSeq" id="WP_345116098.1">
    <property type="nucleotide sequence ID" value="NZ_BAABIZ010000009.1"/>
</dbReference>
<dbReference type="InterPro" id="IPR010817">
    <property type="entry name" value="HemY_N"/>
</dbReference>
<evidence type="ECO:0000256" key="4">
    <source>
        <dbReference type="ARBA" id="ARBA00023136"/>
    </source>
</evidence>
<dbReference type="InterPro" id="IPR011990">
    <property type="entry name" value="TPR-like_helical_dom_sf"/>
</dbReference>
<proteinExistence type="predicted"/>
<accession>A0ABP9N3E8</accession>
<keyword evidence="2 5" id="KW-0812">Transmembrane</keyword>
<keyword evidence="8" id="KW-1185">Reference proteome</keyword>
<keyword evidence="4 5" id="KW-0472">Membrane</keyword>
<evidence type="ECO:0000256" key="5">
    <source>
        <dbReference type="SAM" id="Phobius"/>
    </source>
</evidence>
<organism evidence="7 8">
    <name type="scientific">Bartonella jaculi</name>
    <dbReference type="NCBI Taxonomy" id="686226"/>
    <lineage>
        <taxon>Bacteria</taxon>
        <taxon>Pseudomonadati</taxon>
        <taxon>Pseudomonadota</taxon>
        <taxon>Alphaproteobacteria</taxon>
        <taxon>Hyphomicrobiales</taxon>
        <taxon>Bartonellaceae</taxon>
        <taxon>Bartonella</taxon>
    </lineage>
</organism>
<dbReference type="Pfam" id="PF07219">
    <property type="entry name" value="HemY_N"/>
    <property type="match status" value="1"/>
</dbReference>
<sequence length="534" mass="60047">MIRVLIYTFVVCVFGLAFGWVANHNALFVITFLQFRFSVSLLTLLSLLILFLGILALLWWILSVLFSIPRAFSNYFYKRHKRRGYEALSQGFLAVFAGDGVAAQKMTARVEKYLPSHQEPLVKLLQAQTLSLQNDSVRAIGLYEKMREEPPTKLAGLYGLFREAMKTNAYEAAQQYAEEALALSPALLWANQAVLDQLSASGQWDKALDVFERAQKALPRSVRSTVQRHHIQALLLSGQAVHLFNTHPSDARTAILKAHKLAPDFVPITVIAADILYKLNETRKADKMIIAAWQKDPHPDLGALYLEREEGAVGRLKKAKTLASYNKDTFESAFLIAKAALDAGERVLAREQAQKALQYHPRESVYLLLADIEEAEGNNQGAVRQWLSLALRAERDPVWMCDGSIFSSWAVVSPISGRLGCFEWKAPPCRPPLTLEMDNIVPKIQDKEDKQDEEDDEEDKKGVVEKTAAVEGKLLEEVSALGDGLVHHVQTNKQDIKKKDRELLSQTHLNVDDPGIKTEEDEASLSKKKFRLFR</sequence>
<dbReference type="PIRSF" id="PIRSF031802">
    <property type="entry name" value="UCP031802"/>
    <property type="match status" value="1"/>
</dbReference>
<evidence type="ECO:0000256" key="2">
    <source>
        <dbReference type="ARBA" id="ARBA00022692"/>
    </source>
</evidence>
<protein>
    <submittedName>
        <fullName evidence="7">Heme biosynthesis protein HemY</fullName>
    </submittedName>
</protein>
<evidence type="ECO:0000256" key="1">
    <source>
        <dbReference type="ARBA" id="ARBA00004370"/>
    </source>
</evidence>
<dbReference type="EMBL" id="BAABIZ010000009">
    <property type="protein sequence ID" value="GAA5108085.1"/>
    <property type="molecule type" value="Genomic_DNA"/>
</dbReference>
<evidence type="ECO:0000256" key="3">
    <source>
        <dbReference type="ARBA" id="ARBA00022989"/>
    </source>
</evidence>
<evidence type="ECO:0000313" key="7">
    <source>
        <dbReference type="EMBL" id="GAA5108085.1"/>
    </source>
</evidence>
<evidence type="ECO:0000259" key="6">
    <source>
        <dbReference type="Pfam" id="PF07219"/>
    </source>
</evidence>
<feature type="transmembrane region" description="Helical" evidence="5">
    <location>
        <begin position="41"/>
        <end position="62"/>
    </location>
</feature>
<dbReference type="SUPFAM" id="SSF48452">
    <property type="entry name" value="TPR-like"/>
    <property type="match status" value="2"/>
</dbReference>